<dbReference type="AlphaFoldDB" id="W6ANE1"/>
<dbReference type="EMBL" id="CP006720">
    <property type="protein sequence ID" value="AHI58697.1"/>
    <property type="molecule type" value="Genomic_DNA"/>
</dbReference>
<protein>
    <submittedName>
        <fullName evidence="1">Uncharacterized protein</fullName>
    </submittedName>
</protein>
<evidence type="ECO:0000313" key="2">
    <source>
        <dbReference type="Proteomes" id="UP000019260"/>
    </source>
</evidence>
<sequence>MACAPVGFAAANVIPAQQLGDHYTLFLQVLWYIFL</sequence>
<accession>W6ANE1</accession>
<reference evidence="1 2" key="1">
    <citation type="submission" date="2013-09" db="EMBL/GenBank/DDBJ databases">
        <title>Complete genome sequence of Spiroplasma mirum suckling mouse cataract agent.</title>
        <authorList>
            <person name="Landry C.A."/>
            <person name="Bastian F.O."/>
            <person name="Thune R.L."/>
        </authorList>
    </citation>
    <scope>NUCLEOTIDE SEQUENCE [LARGE SCALE GENOMIC DNA]</scope>
    <source>
        <strain evidence="1 2">SMCA</strain>
    </source>
</reference>
<evidence type="ECO:0000313" key="1">
    <source>
        <dbReference type="EMBL" id="AHI58697.1"/>
    </source>
</evidence>
<proteinExistence type="predicted"/>
<dbReference type="Proteomes" id="UP000019260">
    <property type="component" value="Chromosome"/>
</dbReference>
<name>W6ANE1_9MOLU</name>
<keyword evidence="2" id="KW-1185">Reference proteome</keyword>
<dbReference type="STRING" id="838561.P344_06995"/>
<dbReference type="PATRIC" id="fig|838561.3.peg.1346"/>
<dbReference type="KEGG" id="smia:P344_06995"/>
<organism evidence="1 2">
    <name type="scientific">Spiroplasma mirum ATCC 29335</name>
    <dbReference type="NCBI Taxonomy" id="838561"/>
    <lineage>
        <taxon>Bacteria</taxon>
        <taxon>Bacillati</taxon>
        <taxon>Mycoplasmatota</taxon>
        <taxon>Mollicutes</taxon>
        <taxon>Entomoplasmatales</taxon>
        <taxon>Spiroplasmataceae</taxon>
        <taxon>Spiroplasma</taxon>
    </lineage>
</organism>
<dbReference type="HOGENOM" id="CLU_3367405_0_0_14"/>
<gene>
    <name evidence="1" type="ORF">P344_06995</name>
</gene>